<dbReference type="Pfam" id="PF13639">
    <property type="entry name" value="zf-RING_2"/>
    <property type="match status" value="1"/>
</dbReference>
<dbReference type="Gramene" id="rna41533">
    <property type="protein sequence ID" value="RHN46989.1"/>
    <property type="gene ID" value="gene41533"/>
</dbReference>
<dbReference type="AlphaFoldDB" id="Q2HUC8"/>
<reference evidence="8 11" key="3">
    <citation type="journal article" date="2011" name="Nature">
        <title>The Medicago genome provides insight into the evolution of rhizobial symbioses.</title>
        <authorList>
            <person name="Young N.D."/>
            <person name="Debelle F."/>
            <person name="Oldroyd G.E."/>
            <person name="Geurts R."/>
            <person name="Cannon S.B."/>
            <person name="Udvardi M.K."/>
            <person name="Benedito V.A."/>
            <person name="Mayer K.F."/>
            <person name="Gouzy J."/>
            <person name="Schoof H."/>
            <person name="Van de Peer Y."/>
            <person name="Proost S."/>
            <person name="Cook D.R."/>
            <person name="Meyers B.C."/>
            <person name="Spannagl M."/>
            <person name="Cheung F."/>
            <person name="De Mita S."/>
            <person name="Krishnakumar V."/>
            <person name="Gundlach H."/>
            <person name="Zhou S."/>
            <person name="Mudge J."/>
            <person name="Bharti A.K."/>
            <person name="Murray J.D."/>
            <person name="Naoumkina M.A."/>
            <person name="Rosen B."/>
            <person name="Silverstein K.A."/>
            <person name="Tang H."/>
            <person name="Rombauts S."/>
            <person name="Zhao P.X."/>
            <person name="Zhou P."/>
            <person name="Barbe V."/>
            <person name="Bardou P."/>
            <person name="Bechner M."/>
            <person name="Bellec A."/>
            <person name="Berger A."/>
            <person name="Berges H."/>
            <person name="Bidwell S."/>
            <person name="Bisseling T."/>
            <person name="Choisne N."/>
            <person name="Couloux A."/>
            <person name="Denny R."/>
            <person name="Deshpande S."/>
            <person name="Dai X."/>
            <person name="Doyle J.J."/>
            <person name="Dudez A.M."/>
            <person name="Farmer A.D."/>
            <person name="Fouteau S."/>
            <person name="Franken C."/>
            <person name="Gibelin C."/>
            <person name="Gish J."/>
            <person name="Goldstein S."/>
            <person name="Gonzalez A.J."/>
            <person name="Green P.J."/>
            <person name="Hallab A."/>
            <person name="Hartog M."/>
            <person name="Hua A."/>
            <person name="Humphray S.J."/>
            <person name="Jeong D.H."/>
            <person name="Jing Y."/>
            <person name="Jocker A."/>
            <person name="Kenton S.M."/>
            <person name="Kim D.J."/>
            <person name="Klee K."/>
            <person name="Lai H."/>
            <person name="Lang C."/>
            <person name="Lin S."/>
            <person name="Macmil S.L."/>
            <person name="Magdelenat G."/>
            <person name="Matthews L."/>
            <person name="McCorrison J."/>
            <person name="Monaghan E.L."/>
            <person name="Mun J.H."/>
            <person name="Najar F.Z."/>
            <person name="Nicholson C."/>
            <person name="Noirot C."/>
            <person name="O'Bleness M."/>
            <person name="Paule C.R."/>
            <person name="Poulain J."/>
            <person name="Prion F."/>
            <person name="Qin B."/>
            <person name="Qu C."/>
            <person name="Retzel E.F."/>
            <person name="Riddle C."/>
            <person name="Sallet E."/>
            <person name="Samain S."/>
            <person name="Samson N."/>
            <person name="Sanders I."/>
            <person name="Saurat O."/>
            <person name="Scarpelli C."/>
            <person name="Schiex T."/>
            <person name="Segurens B."/>
            <person name="Severin A.J."/>
            <person name="Sherrier D.J."/>
            <person name="Shi R."/>
            <person name="Sims S."/>
            <person name="Singer S.R."/>
            <person name="Sinharoy S."/>
            <person name="Sterck L."/>
            <person name="Viollet A."/>
            <person name="Wang B.B."/>
            <person name="Wang K."/>
            <person name="Wang M."/>
            <person name="Wang X."/>
            <person name="Warfsmann J."/>
            <person name="Weissenbach J."/>
            <person name="White D.D."/>
            <person name="White J.D."/>
            <person name="Wiley G.B."/>
            <person name="Wincker P."/>
            <person name="Xing Y."/>
            <person name="Yang L."/>
            <person name="Yao Z."/>
            <person name="Ying F."/>
            <person name="Zhai J."/>
            <person name="Zhou L."/>
            <person name="Zuber A."/>
            <person name="Denarie J."/>
            <person name="Dixon R.A."/>
            <person name="May G.D."/>
            <person name="Schwartz D.C."/>
            <person name="Rogers J."/>
            <person name="Quetier F."/>
            <person name="Town C.D."/>
            <person name="Roe B.A."/>
        </authorList>
    </citation>
    <scope>NUCLEOTIDE SEQUENCE [LARGE SCALE GENOMIC DNA]</scope>
    <source>
        <strain evidence="8">A17</strain>
        <strain evidence="10 11">cv. Jemalong A17</strain>
    </source>
</reference>
<dbReference type="KEGG" id="mtr:11438429"/>
<dbReference type="OrthoDB" id="8062037at2759"/>
<keyword evidence="11" id="KW-1185">Reference proteome</keyword>
<dbReference type="Proteomes" id="UP000265566">
    <property type="component" value="Chromosome 7"/>
</dbReference>
<dbReference type="PROSITE" id="PS50089">
    <property type="entry name" value="ZF_RING_2"/>
    <property type="match status" value="1"/>
</dbReference>
<dbReference type="Proteomes" id="UP000002051">
    <property type="component" value="Unassembled WGS sequence"/>
</dbReference>
<accession>G7L5P2</accession>
<sequence length="180" mass="20689">MGFPVGYPEVSVPNIFLYTLSLLSFLRSLTISFLSLLHLSDLLDTDFSTTTLPDSHIHRPTLSAILIRQFLPIITFNDLAEGDSSPPVGCAVCLNEFAGEEEIRCMANCRHMFHRTCVDRWIDHDQKTCPLCRTHFVPYHKMEDYNQRLWNDAASEDDIDDDVSLFSHRHDYYYIANASL</sequence>
<dbReference type="InterPro" id="IPR013083">
    <property type="entry name" value="Znf_RING/FYVE/PHD"/>
</dbReference>
<feature type="transmembrane region" description="Helical" evidence="5">
    <location>
        <begin position="15"/>
        <end position="37"/>
    </location>
</feature>
<name>Q2HUC8_MEDTR</name>
<accession>A0A0C3W9C2</accession>
<dbReference type="EMBL" id="AC149204">
    <property type="protein sequence ID" value="ABD28706.1"/>
    <property type="molecule type" value="Genomic_DNA"/>
</dbReference>
<dbReference type="GO" id="GO:0016567">
    <property type="term" value="P:protein ubiquitination"/>
    <property type="evidence" value="ECO:0000318"/>
    <property type="project" value="GO_Central"/>
</dbReference>
<reference evidence="7" key="2">
    <citation type="submission" date="2007-03" db="EMBL/GenBank/DDBJ databases">
        <authorList>
            <consortium name="The International Medicago Genome Annotation Group"/>
        </authorList>
    </citation>
    <scope>NUCLEOTIDE SEQUENCE</scope>
</reference>
<reference evidence="8 11" key="4">
    <citation type="journal article" date="2014" name="BMC Genomics">
        <title>An improved genome release (version Mt4.0) for the model legume Medicago truncatula.</title>
        <authorList>
            <person name="Tang H."/>
            <person name="Krishnakumar V."/>
            <person name="Bidwell S."/>
            <person name="Rosen B."/>
            <person name="Chan A."/>
            <person name="Zhou S."/>
            <person name="Gentzbittel L."/>
            <person name="Childs K.L."/>
            <person name="Yandell M."/>
            <person name="Gundlach H."/>
            <person name="Mayer K.F."/>
            <person name="Schwartz D.C."/>
            <person name="Town C.D."/>
        </authorList>
    </citation>
    <scope>GENOME REANNOTATION</scope>
    <source>
        <strain evidence="10 11">cv. Jemalong A17</strain>
    </source>
</reference>
<dbReference type="PANTHER" id="PTHR45969:SF73">
    <property type="entry name" value="ANAPHASE-PROMOTING COMPLEX SUBUNIT 11 RING-H2 FINGER PROTEIN"/>
    <property type="match status" value="1"/>
</dbReference>
<feature type="domain" description="RING-type" evidence="6">
    <location>
        <begin position="90"/>
        <end position="133"/>
    </location>
</feature>
<dbReference type="ExpressionAtlas" id="Q2HUC8">
    <property type="expression patterns" value="differential"/>
</dbReference>
<dbReference type="eggNOG" id="KOG0800">
    <property type="taxonomic scope" value="Eukaryota"/>
</dbReference>
<evidence type="ECO:0000313" key="10">
    <source>
        <dbReference type="EnsemblPlants" id="AES80222"/>
    </source>
</evidence>
<dbReference type="eggNOG" id="KOG1347">
    <property type="taxonomic scope" value="Eukaryota"/>
</dbReference>
<evidence type="ECO:0000313" key="12">
    <source>
        <dbReference type="Proteomes" id="UP000265566"/>
    </source>
</evidence>
<reference evidence="9" key="7">
    <citation type="journal article" date="2018" name="Nat. Plants">
        <title>Whole-genome landscape of Medicago truncatula symbiotic genes.</title>
        <authorList>
            <person name="Pecrix Y."/>
            <person name="Gamas P."/>
            <person name="Carrere S."/>
        </authorList>
    </citation>
    <scope>NUCLEOTIDE SEQUENCE</scope>
    <source>
        <tissue evidence="9">Leaves</tissue>
    </source>
</reference>
<dbReference type="EMBL" id="CM001223">
    <property type="protein sequence ID" value="AES80222.2"/>
    <property type="molecule type" value="Genomic_DNA"/>
</dbReference>
<gene>
    <name evidence="10" type="primary">11438429</name>
    <name evidence="8" type="ordered locus">MTR_7g078150</name>
    <name evidence="7" type="ORF">MtrDRAFT_AC149204g10v2</name>
    <name evidence="9" type="ORF">MtrunA17_Chr7g0248101</name>
</gene>
<dbReference type="EnsemblPlants" id="AES80222">
    <property type="protein sequence ID" value="AES80222"/>
    <property type="gene ID" value="MTR_7g078150"/>
</dbReference>
<evidence type="ECO:0000256" key="1">
    <source>
        <dbReference type="ARBA" id="ARBA00022723"/>
    </source>
</evidence>
<dbReference type="SUPFAM" id="SSF57850">
    <property type="entry name" value="RING/U-box"/>
    <property type="match status" value="1"/>
</dbReference>
<reference evidence="7" key="1">
    <citation type="submission" date="2004-05" db="EMBL/GenBank/DDBJ databases">
        <authorList>
            <person name="Town C.D."/>
        </authorList>
    </citation>
    <scope>NUCLEOTIDE SEQUENCE</scope>
</reference>
<dbReference type="PaxDb" id="3880-AES80222"/>
<keyword evidence="1" id="KW-0479">Metal-binding</keyword>
<organism evidence="7">
    <name type="scientific">Medicago truncatula</name>
    <name type="common">Barrel medic</name>
    <name type="synonym">Medicago tribuloides</name>
    <dbReference type="NCBI Taxonomy" id="3880"/>
    <lineage>
        <taxon>Eukaryota</taxon>
        <taxon>Viridiplantae</taxon>
        <taxon>Streptophyta</taxon>
        <taxon>Embryophyta</taxon>
        <taxon>Tracheophyta</taxon>
        <taxon>Spermatophyta</taxon>
        <taxon>Magnoliopsida</taxon>
        <taxon>eudicotyledons</taxon>
        <taxon>Gunneridae</taxon>
        <taxon>Pentapetalae</taxon>
        <taxon>rosids</taxon>
        <taxon>fabids</taxon>
        <taxon>Fabales</taxon>
        <taxon>Fabaceae</taxon>
        <taxon>Papilionoideae</taxon>
        <taxon>50 kb inversion clade</taxon>
        <taxon>NPAAA clade</taxon>
        <taxon>Hologalegina</taxon>
        <taxon>IRL clade</taxon>
        <taxon>Trifolieae</taxon>
        <taxon>Medicago</taxon>
    </lineage>
</organism>
<dbReference type="InterPro" id="IPR001841">
    <property type="entry name" value="Znf_RING"/>
</dbReference>
<reference evidence="10" key="5">
    <citation type="submission" date="2015-04" db="UniProtKB">
        <authorList>
            <consortium name="EnsemblPlants"/>
        </authorList>
    </citation>
    <scope>IDENTIFICATION</scope>
    <source>
        <strain evidence="10">cv. Jemalong A17</strain>
    </source>
</reference>
<evidence type="ECO:0000256" key="3">
    <source>
        <dbReference type="ARBA" id="ARBA00022833"/>
    </source>
</evidence>
<keyword evidence="5" id="KW-0472">Membrane</keyword>
<dbReference type="SMART" id="SM00184">
    <property type="entry name" value="RING"/>
    <property type="match status" value="1"/>
</dbReference>
<dbReference type="EMBL" id="PSQE01000007">
    <property type="protein sequence ID" value="RHN46989.1"/>
    <property type="molecule type" value="Genomic_DNA"/>
</dbReference>
<evidence type="ECO:0000256" key="4">
    <source>
        <dbReference type="PROSITE-ProRule" id="PRU00175"/>
    </source>
</evidence>
<reference evidence="12" key="6">
    <citation type="journal article" date="2018" name="Nat. Plants">
        <title>Whole-genome landscape of Medicago truncatula symbiotic genes.</title>
        <authorList>
            <person name="Pecrix Y."/>
            <person name="Staton S.E."/>
            <person name="Sallet E."/>
            <person name="Lelandais-Briere C."/>
            <person name="Moreau S."/>
            <person name="Carrere S."/>
            <person name="Blein T."/>
            <person name="Jardinaud M.F."/>
            <person name="Latrasse D."/>
            <person name="Zouine M."/>
            <person name="Zahm M."/>
            <person name="Kreplak J."/>
            <person name="Mayjonade B."/>
            <person name="Satge C."/>
            <person name="Perez M."/>
            <person name="Cauet S."/>
            <person name="Marande W."/>
            <person name="Chantry-Darmon C."/>
            <person name="Lopez-Roques C."/>
            <person name="Bouchez O."/>
            <person name="Berard A."/>
            <person name="Debelle F."/>
            <person name="Munos S."/>
            <person name="Bendahmane A."/>
            <person name="Berges H."/>
            <person name="Niebel A."/>
            <person name="Buitink J."/>
            <person name="Frugier F."/>
            <person name="Benhamed M."/>
            <person name="Crespi M."/>
            <person name="Gouzy J."/>
            <person name="Gamas P."/>
        </authorList>
    </citation>
    <scope>NUCLEOTIDE SEQUENCE [LARGE SCALE GENOMIC DNA]</scope>
    <source>
        <strain evidence="12">cv. Jemalong A17</strain>
    </source>
</reference>
<evidence type="ECO:0000256" key="2">
    <source>
        <dbReference type="ARBA" id="ARBA00022771"/>
    </source>
</evidence>
<dbReference type="GO" id="GO:0008270">
    <property type="term" value="F:zinc ion binding"/>
    <property type="evidence" value="ECO:0007669"/>
    <property type="project" value="UniProtKB-KW"/>
</dbReference>
<dbReference type="Gene3D" id="3.30.40.10">
    <property type="entry name" value="Zinc/RING finger domain, C3HC4 (zinc finger)"/>
    <property type="match status" value="1"/>
</dbReference>
<keyword evidence="5" id="KW-1133">Transmembrane helix</keyword>
<evidence type="ECO:0000313" key="8">
    <source>
        <dbReference type="EMBL" id="AES80222.2"/>
    </source>
</evidence>
<evidence type="ECO:0000313" key="9">
    <source>
        <dbReference type="EMBL" id="RHN46989.1"/>
    </source>
</evidence>
<keyword evidence="3" id="KW-0862">Zinc</keyword>
<evidence type="ECO:0000313" key="11">
    <source>
        <dbReference type="Proteomes" id="UP000002051"/>
    </source>
</evidence>
<protein>
    <submittedName>
        <fullName evidence="8">Anaphase-promoting complex subunit 11 RING-H2 finger protein</fullName>
    </submittedName>
    <submittedName>
        <fullName evidence="9">Putative transcription factor C2H2 family</fullName>
    </submittedName>
    <submittedName>
        <fullName evidence="7">Zinc finger, RING-type</fullName>
    </submittedName>
</protein>
<evidence type="ECO:0000313" key="7">
    <source>
        <dbReference type="EMBL" id="ABD28706.1"/>
    </source>
</evidence>
<keyword evidence="5" id="KW-0812">Transmembrane</keyword>
<proteinExistence type="predicted"/>
<keyword evidence="2 4" id="KW-0863">Zinc-finger</keyword>
<evidence type="ECO:0000256" key="5">
    <source>
        <dbReference type="SAM" id="Phobius"/>
    </source>
</evidence>
<accession>Q2HUC8</accession>
<evidence type="ECO:0000259" key="6">
    <source>
        <dbReference type="PROSITE" id="PS50089"/>
    </source>
</evidence>
<dbReference type="HOGENOM" id="CLU_013137_18_2_1"/>
<dbReference type="PANTHER" id="PTHR45969">
    <property type="entry name" value="RING ZINC FINGER PROTEIN-RELATED"/>
    <property type="match status" value="1"/>
</dbReference>
<dbReference type="GO" id="GO:0061630">
    <property type="term" value="F:ubiquitin protein ligase activity"/>
    <property type="evidence" value="ECO:0000318"/>
    <property type="project" value="GO_Central"/>
</dbReference>